<dbReference type="GO" id="GO:0043386">
    <property type="term" value="P:mycotoxin biosynthetic process"/>
    <property type="evidence" value="ECO:0007669"/>
    <property type="project" value="InterPro"/>
</dbReference>
<feature type="region of interest" description="Disordered" evidence="4">
    <location>
        <begin position="1"/>
        <end position="30"/>
    </location>
</feature>
<comment type="similarity">
    <text evidence="3">Belongs to the ustYa family.</text>
</comment>
<sequence>MSLSGQRYEKISDDGVPPREEEQDGLLDSHEPRYRRLVRLSTTSPLTTVCLSISNAVTVAIVLLLLLSRGSLDSPCPTPTTVVYPPRPAWFPPEIPVTKVLRGDKRYGQAPNPESIEAWNQLLPKGRGWVRVNNQSALPDLPGLNHSLPEHKAFPTIFHQLHCLYSTMDSYYELLNVTYGRREKRELGPGDPGWNSEHLNHCWDYLRQTIMCNADVTLEWKKYDERVGTGWGYRHQCKDWDAIIAWAEDHRTSNSWGILRGGGERIPLE</sequence>
<name>A0A4R8Q726_9PEZI</name>
<dbReference type="Proteomes" id="UP000295083">
    <property type="component" value="Unassembled WGS sequence"/>
</dbReference>
<dbReference type="Pfam" id="PF11807">
    <property type="entry name" value="UstYa"/>
    <property type="match status" value="1"/>
</dbReference>
<feature type="transmembrane region" description="Helical" evidence="5">
    <location>
        <begin position="45"/>
        <end position="67"/>
    </location>
</feature>
<gene>
    <name evidence="6" type="primary">ustYa-10</name>
    <name evidence="6" type="ORF">C8035_v011562</name>
</gene>
<organism evidence="6 7">
    <name type="scientific">Colletotrichum spinosum</name>
    <dbReference type="NCBI Taxonomy" id="1347390"/>
    <lineage>
        <taxon>Eukaryota</taxon>
        <taxon>Fungi</taxon>
        <taxon>Dikarya</taxon>
        <taxon>Ascomycota</taxon>
        <taxon>Pezizomycotina</taxon>
        <taxon>Sordariomycetes</taxon>
        <taxon>Hypocreomycetidae</taxon>
        <taxon>Glomerellales</taxon>
        <taxon>Glomerellaceae</taxon>
        <taxon>Colletotrichum</taxon>
        <taxon>Colletotrichum orbiculare species complex</taxon>
    </lineage>
</organism>
<evidence type="ECO:0000256" key="5">
    <source>
        <dbReference type="SAM" id="Phobius"/>
    </source>
</evidence>
<evidence type="ECO:0000256" key="2">
    <source>
        <dbReference type="ARBA" id="ARBA00023002"/>
    </source>
</evidence>
<keyword evidence="5" id="KW-0472">Membrane</keyword>
<proteinExistence type="inferred from homology"/>
<dbReference type="EMBL" id="QAPG01000076">
    <property type="protein sequence ID" value="TDZ32536.1"/>
    <property type="molecule type" value="Genomic_DNA"/>
</dbReference>
<dbReference type="PANTHER" id="PTHR33365">
    <property type="entry name" value="YALI0B05434P"/>
    <property type="match status" value="1"/>
</dbReference>
<keyword evidence="5" id="KW-1133">Transmembrane helix</keyword>
<feature type="compositionally biased region" description="Basic and acidic residues" evidence="4">
    <location>
        <begin position="7"/>
        <end position="20"/>
    </location>
</feature>
<comment type="pathway">
    <text evidence="1">Mycotoxin biosynthesis.</text>
</comment>
<evidence type="ECO:0000256" key="4">
    <source>
        <dbReference type="SAM" id="MobiDB-lite"/>
    </source>
</evidence>
<dbReference type="GO" id="GO:0016491">
    <property type="term" value="F:oxidoreductase activity"/>
    <property type="evidence" value="ECO:0007669"/>
    <property type="project" value="UniProtKB-KW"/>
</dbReference>
<keyword evidence="7" id="KW-1185">Reference proteome</keyword>
<evidence type="ECO:0000256" key="1">
    <source>
        <dbReference type="ARBA" id="ARBA00004685"/>
    </source>
</evidence>
<accession>A0A4R8Q726</accession>
<evidence type="ECO:0000313" key="7">
    <source>
        <dbReference type="Proteomes" id="UP000295083"/>
    </source>
</evidence>
<dbReference type="AlphaFoldDB" id="A0A4R8Q726"/>
<comment type="caution">
    <text evidence="6">The sequence shown here is derived from an EMBL/GenBank/DDBJ whole genome shotgun (WGS) entry which is preliminary data.</text>
</comment>
<dbReference type="PANTHER" id="PTHR33365:SF11">
    <property type="entry name" value="TAT PATHWAY SIGNAL SEQUENCE"/>
    <property type="match status" value="1"/>
</dbReference>
<reference evidence="6 7" key="1">
    <citation type="submission" date="2018-11" db="EMBL/GenBank/DDBJ databases">
        <title>Genome sequence and assembly of Colletotrichum spinosum.</title>
        <authorList>
            <person name="Gan P."/>
            <person name="Shirasu K."/>
        </authorList>
    </citation>
    <scope>NUCLEOTIDE SEQUENCE [LARGE SCALE GENOMIC DNA]</scope>
    <source>
        <strain evidence="6 7">CBS 515.97</strain>
    </source>
</reference>
<evidence type="ECO:0000313" key="6">
    <source>
        <dbReference type="EMBL" id="TDZ32536.1"/>
    </source>
</evidence>
<keyword evidence="2" id="KW-0560">Oxidoreductase</keyword>
<dbReference type="InterPro" id="IPR021765">
    <property type="entry name" value="UstYa-like"/>
</dbReference>
<evidence type="ECO:0000256" key="3">
    <source>
        <dbReference type="ARBA" id="ARBA00035112"/>
    </source>
</evidence>
<protein>
    <submittedName>
        <fullName evidence="6">Oxidase ustYa</fullName>
    </submittedName>
</protein>
<keyword evidence="5" id="KW-0812">Transmembrane</keyword>